<dbReference type="PANTHER" id="PTHR11328:SF24">
    <property type="entry name" value="MAJOR FACILITATOR SUPERFAMILY (MFS) PROFILE DOMAIN-CONTAINING PROTEIN"/>
    <property type="match status" value="1"/>
</dbReference>
<feature type="transmembrane region" description="Helical" evidence="1">
    <location>
        <begin position="46"/>
        <end position="67"/>
    </location>
</feature>
<feature type="transmembrane region" description="Helical" evidence="1">
    <location>
        <begin position="87"/>
        <end position="108"/>
    </location>
</feature>
<comment type="caution">
    <text evidence="2">The sequence shown here is derived from an EMBL/GenBank/DDBJ whole genome shotgun (WGS) entry which is preliminary data.</text>
</comment>
<feature type="transmembrane region" description="Helical" evidence="1">
    <location>
        <begin position="441"/>
        <end position="463"/>
    </location>
</feature>
<dbReference type="GO" id="GO:0008643">
    <property type="term" value="P:carbohydrate transport"/>
    <property type="evidence" value="ECO:0007669"/>
    <property type="project" value="InterPro"/>
</dbReference>
<feature type="transmembrane region" description="Helical" evidence="1">
    <location>
        <begin position="321"/>
        <end position="344"/>
    </location>
</feature>
<evidence type="ECO:0000313" key="3">
    <source>
        <dbReference type="Proteomes" id="UP000823912"/>
    </source>
</evidence>
<dbReference type="Pfam" id="PF13347">
    <property type="entry name" value="MFS_2"/>
    <property type="match status" value="1"/>
</dbReference>
<organism evidence="2 3">
    <name type="scientific">Candidatus Pullilachnospira gallistercoris</name>
    <dbReference type="NCBI Taxonomy" id="2840911"/>
    <lineage>
        <taxon>Bacteria</taxon>
        <taxon>Bacillati</taxon>
        <taxon>Bacillota</taxon>
        <taxon>Clostridia</taxon>
        <taxon>Lachnospirales</taxon>
        <taxon>Lachnospiraceae</taxon>
        <taxon>Lachnospiraceae incertae sedis</taxon>
        <taxon>Candidatus Pullilachnospira</taxon>
    </lineage>
</organism>
<feature type="transmembrane region" description="Helical" evidence="1">
    <location>
        <begin position="120"/>
        <end position="142"/>
    </location>
</feature>
<feature type="transmembrane region" description="Helical" evidence="1">
    <location>
        <begin position="191"/>
        <end position="214"/>
    </location>
</feature>
<dbReference type="InterPro" id="IPR036259">
    <property type="entry name" value="MFS_trans_sf"/>
</dbReference>
<keyword evidence="1" id="KW-0472">Membrane</keyword>
<evidence type="ECO:0000256" key="1">
    <source>
        <dbReference type="SAM" id="Phobius"/>
    </source>
</evidence>
<dbReference type="GO" id="GO:0015293">
    <property type="term" value="F:symporter activity"/>
    <property type="evidence" value="ECO:0007669"/>
    <property type="project" value="InterPro"/>
</dbReference>
<dbReference type="SUPFAM" id="SSF103473">
    <property type="entry name" value="MFS general substrate transporter"/>
    <property type="match status" value="1"/>
</dbReference>
<accession>A0A9D1JA10</accession>
<keyword evidence="1" id="KW-0812">Transmembrane</keyword>
<reference evidence="2" key="1">
    <citation type="submission" date="2020-10" db="EMBL/GenBank/DDBJ databases">
        <authorList>
            <person name="Gilroy R."/>
        </authorList>
    </citation>
    <scope>NUCLEOTIDE SEQUENCE</scope>
    <source>
        <strain evidence="2">ChiSjej5B23-6657</strain>
    </source>
</reference>
<feature type="transmembrane region" description="Helical" evidence="1">
    <location>
        <begin position="350"/>
        <end position="375"/>
    </location>
</feature>
<feature type="transmembrane region" description="Helical" evidence="1">
    <location>
        <begin position="288"/>
        <end position="309"/>
    </location>
</feature>
<dbReference type="EMBL" id="DVHM01000031">
    <property type="protein sequence ID" value="HIR69995.1"/>
    <property type="molecule type" value="Genomic_DNA"/>
</dbReference>
<gene>
    <name evidence="2" type="ORF">IAA55_01795</name>
</gene>
<keyword evidence="1" id="KW-1133">Transmembrane helix</keyword>
<name>A0A9D1JA10_9FIRM</name>
<reference evidence="2" key="2">
    <citation type="journal article" date="2021" name="PeerJ">
        <title>Extensive microbial diversity within the chicken gut microbiome revealed by metagenomics and culture.</title>
        <authorList>
            <person name="Gilroy R."/>
            <person name="Ravi A."/>
            <person name="Getino M."/>
            <person name="Pursley I."/>
            <person name="Horton D.L."/>
            <person name="Alikhan N.F."/>
            <person name="Baker D."/>
            <person name="Gharbi K."/>
            <person name="Hall N."/>
            <person name="Watson M."/>
            <person name="Adriaenssens E.M."/>
            <person name="Foster-Nyarko E."/>
            <person name="Jarju S."/>
            <person name="Secka A."/>
            <person name="Antonio M."/>
            <person name="Oren A."/>
            <person name="Chaudhuri R.R."/>
            <person name="La Ragione R."/>
            <person name="Hildebrand F."/>
            <person name="Pallen M.J."/>
        </authorList>
    </citation>
    <scope>NUCLEOTIDE SEQUENCE</scope>
    <source>
        <strain evidence="2">ChiSjej5B23-6657</strain>
    </source>
</reference>
<dbReference type="GO" id="GO:0005886">
    <property type="term" value="C:plasma membrane"/>
    <property type="evidence" value="ECO:0007669"/>
    <property type="project" value="TreeGrafter"/>
</dbReference>
<feature type="transmembrane region" description="Helical" evidence="1">
    <location>
        <begin position="396"/>
        <end position="421"/>
    </location>
</feature>
<evidence type="ECO:0000313" key="2">
    <source>
        <dbReference type="EMBL" id="HIR69995.1"/>
    </source>
</evidence>
<dbReference type="InterPro" id="IPR039672">
    <property type="entry name" value="MFS_2"/>
</dbReference>
<dbReference type="Gene3D" id="1.20.1250.20">
    <property type="entry name" value="MFS general substrate transporter like domains"/>
    <property type="match status" value="1"/>
</dbReference>
<feature type="transmembrane region" description="Helical" evidence="1">
    <location>
        <begin position="162"/>
        <end position="185"/>
    </location>
</feature>
<protein>
    <submittedName>
        <fullName evidence="2">MFS transporter</fullName>
    </submittedName>
</protein>
<dbReference type="AlphaFoldDB" id="A0A9D1JA10"/>
<dbReference type="PANTHER" id="PTHR11328">
    <property type="entry name" value="MAJOR FACILITATOR SUPERFAMILY DOMAIN-CONTAINING PROTEIN"/>
    <property type="match status" value="1"/>
</dbReference>
<sequence length="486" mass="53215">MARQKKAYPEDGKTMFGLSTMGWADTIATSFITGLFMLYLTDYANIGAYAATLGTTLLLIGRIIDMVDDPVQGWIMDRTRPTKIGKYKPFMIISIILITLSMCFLFSVPQAIVHNTVLTSIWVIFFYLLYDIGTAFNAQIPLKQSLTTDPRIRARHMTWPRVVSMIVVIPMSFFIAMVTGLNSVVGNMSRSFSLMAVIIALIAGIVSLIGIGVVKEGKHMDESREEKITFKEIASLFVGNKPFLINTVMTIFHGFVWTMVFATTTYYIKWAYCTDLSTGVVDQAAFGTMTMIMGIFQLVPSILGAAISPKLVKIFDGPVKVFQIAASLELIGGAGLFIAMMMGVLNSSPVLYFILIFILLMGAGLTFVPGSMMGVECMDYAMVKVGREMHGIFNSVSSIISKAQAALSSALVGAVLIAIGYEVDSATDTFLGELSAIPDMLRSFIVISGLVPAILCVITLICLKLYPIDSKMRSEINEKIAKLRDE</sequence>
<dbReference type="Proteomes" id="UP000823912">
    <property type="component" value="Unassembled WGS sequence"/>
</dbReference>
<feature type="transmembrane region" description="Helical" evidence="1">
    <location>
        <begin position="21"/>
        <end position="40"/>
    </location>
</feature>
<feature type="transmembrane region" description="Helical" evidence="1">
    <location>
        <begin position="243"/>
        <end position="268"/>
    </location>
</feature>
<proteinExistence type="predicted"/>